<evidence type="ECO:0000313" key="1">
    <source>
        <dbReference type="EMBL" id="GAF26056.1"/>
    </source>
</evidence>
<dbReference type="EMBL" id="DF238840">
    <property type="protein sequence ID" value="GAF26056.1"/>
    <property type="molecule type" value="Genomic_DNA"/>
</dbReference>
<name>A0A0S6UDN2_NEOTH</name>
<protein>
    <submittedName>
        <fullName evidence="1">Diaminopimelate epimerase</fullName>
    </submittedName>
</protein>
<proteinExistence type="predicted"/>
<dbReference type="AlphaFoldDB" id="A0A0S6UDN2"/>
<organism evidence="1">
    <name type="scientific">Moorella thermoacetica Y72</name>
    <dbReference type="NCBI Taxonomy" id="1325331"/>
    <lineage>
        <taxon>Bacteria</taxon>
        <taxon>Bacillati</taxon>
        <taxon>Bacillota</taxon>
        <taxon>Clostridia</taxon>
        <taxon>Neomoorellales</taxon>
        <taxon>Neomoorellaceae</taxon>
        <taxon>Neomoorella</taxon>
    </lineage>
</organism>
<accession>A0A0S6UDN2</accession>
<dbReference type="Proteomes" id="UP000063718">
    <property type="component" value="Unassembled WGS sequence"/>
</dbReference>
<sequence>MIQYAWKFEGGRRNSLPQEIYTEGKKDIFPEQARVAGRLPGVYGNGIPCEQVECIYCLENHYCCRAWPPRNQDGYCKNFISIND</sequence>
<gene>
    <name evidence="1" type="ORF">MTY_1393</name>
</gene>
<reference evidence="1" key="1">
    <citation type="journal article" date="2014" name="Gene">
        <title>Genome-guided analysis of transformation efficiency and carbon dioxide assimilation by Moorella thermoacetica Y72.</title>
        <authorList>
            <person name="Tsukahara K."/>
            <person name="Kita A."/>
            <person name="Nakashimada Y."/>
            <person name="Hoshino T."/>
            <person name="Murakami K."/>
        </authorList>
    </citation>
    <scope>NUCLEOTIDE SEQUENCE [LARGE SCALE GENOMIC DNA]</scope>
    <source>
        <strain evidence="1">Y72</strain>
    </source>
</reference>